<evidence type="ECO:0000256" key="1">
    <source>
        <dbReference type="SAM" id="Phobius"/>
    </source>
</evidence>
<protein>
    <submittedName>
        <fullName evidence="2">DUF3995 domain-containing protein</fullName>
    </submittedName>
</protein>
<dbReference type="RefSeq" id="WP_274045350.1">
    <property type="nucleotide sequence ID" value="NZ_JANCPR020000015.1"/>
</dbReference>
<dbReference type="EMBL" id="JANCPR020000015">
    <property type="protein sequence ID" value="MDJ1133645.1"/>
    <property type="molecule type" value="Genomic_DNA"/>
</dbReference>
<feature type="transmembrane region" description="Helical" evidence="1">
    <location>
        <begin position="52"/>
        <end position="72"/>
    </location>
</feature>
<sequence length="163" mass="17573">MPDRTALRAAVLLASVLTVDALFHLYWATGSTWPAADEKSLSYAVLGAEAPFTPPVVLPLAALLLTASAVVVAQPLRPHRLLRLGTLAVACGLALRTLAGVHWLFTQDTGAAFYWLNLALYTPVCAVLCMAALKVARATRPDRHTRYDGPVGTARWEDAVRVR</sequence>
<dbReference type="Pfam" id="PF13160">
    <property type="entry name" value="DUF3995"/>
    <property type="match status" value="1"/>
</dbReference>
<keyword evidence="1" id="KW-0472">Membrane</keyword>
<comment type="caution">
    <text evidence="2">The sequence shown here is derived from an EMBL/GenBank/DDBJ whole genome shotgun (WGS) entry which is preliminary data.</text>
</comment>
<dbReference type="Proteomes" id="UP001214441">
    <property type="component" value="Unassembled WGS sequence"/>
</dbReference>
<gene>
    <name evidence="2" type="ORF">NMN56_017070</name>
</gene>
<evidence type="ECO:0000313" key="2">
    <source>
        <dbReference type="EMBL" id="MDJ1133645.1"/>
    </source>
</evidence>
<keyword evidence="1" id="KW-1133">Transmembrane helix</keyword>
<keyword evidence="3" id="KW-1185">Reference proteome</keyword>
<evidence type="ECO:0000313" key="3">
    <source>
        <dbReference type="Proteomes" id="UP001214441"/>
    </source>
</evidence>
<accession>A0ABT6ZX54</accession>
<dbReference type="InterPro" id="IPR025058">
    <property type="entry name" value="DUF3995"/>
</dbReference>
<feature type="transmembrane region" description="Helical" evidence="1">
    <location>
        <begin position="111"/>
        <end position="133"/>
    </location>
</feature>
<keyword evidence="1" id="KW-0812">Transmembrane</keyword>
<proteinExistence type="predicted"/>
<feature type="transmembrane region" description="Helical" evidence="1">
    <location>
        <begin position="7"/>
        <end position="27"/>
    </location>
</feature>
<reference evidence="2 3" key="1">
    <citation type="submission" date="2023-05" db="EMBL/GenBank/DDBJ databases">
        <title>Streptantibioticus silvisoli sp. nov., acidotolerant actinomycetes 1 from pine litter.</title>
        <authorList>
            <person name="Swiecimska M."/>
            <person name="Golinska P."/>
            <person name="Sangal V."/>
            <person name="Wachnowicz B."/>
            <person name="Goodfellow M."/>
        </authorList>
    </citation>
    <scope>NUCLEOTIDE SEQUENCE [LARGE SCALE GENOMIC DNA]</scope>
    <source>
        <strain evidence="2 3">DSM 42109</strain>
    </source>
</reference>
<name>A0ABT6ZX54_9ACTN</name>
<organism evidence="2 3">
    <name type="scientific">Streptomyces iconiensis</name>
    <dbReference type="NCBI Taxonomy" id="1384038"/>
    <lineage>
        <taxon>Bacteria</taxon>
        <taxon>Bacillati</taxon>
        <taxon>Actinomycetota</taxon>
        <taxon>Actinomycetes</taxon>
        <taxon>Kitasatosporales</taxon>
        <taxon>Streptomycetaceae</taxon>
        <taxon>Streptomyces</taxon>
    </lineage>
</organism>
<feature type="transmembrane region" description="Helical" evidence="1">
    <location>
        <begin position="84"/>
        <end position="105"/>
    </location>
</feature>